<dbReference type="SUPFAM" id="SSF53474">
    <property type="entry name" value="alpha/beta-Hydrolases"/>
    <property type="match status" value="1"/>
</dbReference>
<keyword evidence="1" id="KW-0378">Hydrolase</keyword>
<dbReference type="GO" id="GO:0016787">
    <property type="term" value="F:hydrolase activity"/>
    <property type="evidence" value="ECO:0007669"/>
    <property type="project" value="UniProtKB-KW"/>
</dbReference>
<evidence type="ECO:0000259" key="2">
    <source>
        <dbReference type="Pfam" id="PF20434"/>
    </source>
</evidence>
<evidence type="ECO:0000313" key="3">
    <source>
        <dbReference type="EMBL" id="KYZ75419.1"/>
    </source>
</evidence>
<accession>A0A154BNA8</accession>
<comment type="caution">
    <text evidence="3">The sequence shown here is derived from an EMBL/GenBank/DDBJ whole genome shotgun (WGS) entry which is preliminary data.</text>
</comment>
<keyword evidence="4" id="KW-1185">Reference proteome</keyword>
<reference evidence="3 4" key="1">
    <citation type="submission" date="2016-02" db="EMBL/GenBank/DDBJ databases">
        <title>Anaerosporomusa subterraneum gen. nov., sp. nov., a spore-forming obligate anaerobe isolated from saprolite.</title>
        <authorList>
            <person name="Choi J.K."/>
            <person name="Shah M."/>
            <person name="Yee N."/>
        </authorList>
    </citation>
    <scope>NUCLEOTIDE SEQUENCE [LARGE SCALE GENOMIC DNA]</scope>
    <source>
        <strain evidence="3 4">RU4</strain>
    </source>
</reference>
<dbReference type="PANTHER" id="PTHR48081:SF6">
    <property type="entry name" value="PEPTIDASE S9 PROLYL OLIGOPEPTIDASE CATALYTIC DOMAIN-CONTAINING PROTEIN"/>
    <property type="match status" value="1"/>
</dbReference>
<dbReference type="STRING" id="1794912.AXX12_13365"/>
<dbReference type="InterPro" id="IPR029058">
    <property type="entry name" value="AB_hydrolase_fold"/>
</dbReference>
<dbReference type="PANTHER" id="PTHR48081">
    <property type="entry name" value="AB HYDROLASE SUPERFAMILY PROTEIN C4A8.06C"/>
    <property type="match status" value="1"/>
</dbReference>
<proteinExistence type="predicted"/>
<dbReference type="Proteomes" id="UP000076268">
    <property type="component" value="Unassembled WGS sequence"/>
</dbReference>
<evidence type="ECO:0000313" key="4">
    <source>
        <dbReference type="Proteomes" id="UP000076268"/>
    </source>
</evidence>
<protein>
    <submittedName>
        <fullName evidence="3">Esterase</fullName>
    </submittedName>
</protein>
<sequence length="289" mass="31518">MTENTTVSEIINAPVFGDFGRLLFPVDRTVTGDMTIADISSSNVYVWYSDIKKEKTVEIVNDLKSRAEHGETIFYPIYSEQEIASNPSKKNTGLFFFKGKPGAKFAVMNAGGGFMYVGAMHDSFPHALEVSKKGYNVFALIYRPDDPYTDLARAIAFIYDNAKELEVDPEGYSLWGGSAGARMAAALGNSDSMAAYGRPDIPQAAAVIMQYTGYSTASGKDAPTYACVGTNDGIASWRTMQSRLKKLDSYGIPTEFHAYKGLSHGFGLGTGTVADGWINDAVAFWERQM</sequence>
<name>A0A154BNA8_ANASB</name>
<dbReference type="InterPro" id="IPR050300">
    <property type="entry name" value="GDXG_lipolytic_enzyme"/>
</dbReference>
<dbReference type="InterPro" id="IPR049492">
    <property type="entry name" value="BD-FAE-like_dom"/>
</dbReference>
<dbReference type="Gene3D" id="3.40.50.1820">
    <property type="entry name" value="alpha/beta hydrolase"/>
    <property type="match status" value="1"/>
</dbReference>
<dbReference type="EMBL" id="LSGP01000025">
    <property type="protein sequence ID" value="KYZ75419.1"/>
    <property type="molecule type" value="Genomic_DNA"/>
</dbReference>
<organism evidence="3 4">
    <name type="scientific">Anaerosporomusa subterranea</name>
    <dbReference type="NCBI Taxonomy" id="1794912"/>
    <lineage>
        <taxon>Bacteria</taxon>
        <taxon>Bacillati</taxon>
        <taxon>Bacillota</taxon>
        <taxon>Negativicutes</taxon>
        <taxon>Acetonemataceae</taxon>
        <taxon>Anaerosporomusa</taxon>
    </lineage>
</organism>
<evidence type="ECO:0000256" key="1">
    <source>
        <dbReference type="ARBA" id="ARBA00022801"/>
    </source>
</evidence>
<dbReference type="AlphaFoldDB" id="A0A154BNA8"/>
<gene>
    <name evidence="3" type="ORF">AXX12_13365</name>
</gene>
<dbReference type="Pfam" id="PF20434">
    <property type="entry name" value="BD-FAE"/>
    <property type="match status" value="1"/>
</dbReference>
<dbReference type="OrthoDB" id="9794725at2"/>
<feature type="domain" description="BD-FAE-like" evidence="2">
    <location>
        <begin position="106"/>
        <end position="192"/>
    </location>
</feature>